<dbReference type="AlphaFoldDB" id="A0A9W7DYG4"/>
<gene>
    <name evidence="6" type="ORF">TrRE_jg4882</name>
</gene>
<dbReference type="EMBL" id="BRXZ01002397">
    <property type="protein sequence ID" value="GMH61189.1"/>
    <property type="molecule type" value="Genomic_DNA"/>
</dbReference>
<evidence type="ECO:0000256" key="4">
    <source>
        <dbReference type="ARBA" id="ARBA00023136"/>
    </source>
</evidence>
<feature type="non-terminal residue" evidence="6">
    <location>
        <position position="1"/>
    </location>
</feature>
<proteinExistence type="predicted"/>
<keyword evidence="7" id="KW-1185">Reference proteome</keyword>
<keyword evidence="3 5" id="KW-1133">Transmembrane helix</keyword>
<evidence type="ECO:0000256" key="3">
    <source>
        <dbReference type="ARBA" id="ARBA00022989"/>
    </source>
</evidence>
<evidence type="ECO:0000256" key="1">
    <source>
        <dbReference type="ARBA" id="ARBA00004141"/>
    </source>
</evidence>
<organism evidence="6 7">
    <name type="scientific">Triparma retinervis</name>
    <dbReference type="NCBI Taxonomy" id="2557542"/>
    <lineage>
        <taxon>Eukaryota</taxon>
        <taxon>Sar</taxon>
        <taxon>Stramenopiles</taxon>
        <taxon>Ochrophyta</taxon>
        <taxon>Bolidophyceae</taxon>
        <taxon>Parmales</taxon>
        <taxon>Triparmaceae</taxon>
        <taxon>Triparma</taxon>
    </lineage>
</organism>
<name>A0A9W7DYG4_9STRA</name>
<sequence>LTYQVLYLPGTILGSYFVLKGSLRTAVVFGAVSTALGAVVRYIGVIIAPQSDTAYWFALVGQCMCALGQPMFVNSP</sequence>
<dbReference type="PANTHER" id="PTHR10924">
    <property type="entry name" value="MAJOR FACILITATOR SUPERFAMILY PROTEIN-RELATED"/>
    <property type="match status" value="1"/>
</dbReference>
<comment type="subcellular location">
    <subcellularLocation>
        <location evidence="1">Membrane</location>
        <topology evidence="1">Multi-pass membrane protein</topology>
    </subcellularLocation>
</comment>
<evidence type="ECO:0000313" key="6">
    <source>
        <dbReference type="EMBL" id="GMH61189.1"/>
    </source>
</evidence>
<feature type="transmembrane region" description="Helical" evidence="5">
    <location>
        <begin position="54"/>
        <end position="73"/>
    </location>
</feature>
<keyword evidence="2 5" id="KW-0812">Transmembrane</keyword>
<evidence type="ECO:0000313" key="7">
    <source>
        <dbReference type="Proteomes" id="UP001165082"/>
    </source>
</evidence>
<dbReference type="OrthoDB" id="422206at2759"/>
<feature type="non-terminal residue" evidence="6">
    <location>
        <position position="76"/>
    </location>
</feature>
<dbReference type="PANTHER" id="PTHR10924:SF6">
    <property type="entry name" value="SOLUTE CARRIER FAMILY 49 MEMBER A3"/>
    <property type="match status" value="1"/>
</dbReference>
<dbReference type="InterPro" id="IPR049680">
    <property type="entry name" value="FLVCR1-2_SLC49-like"/>
</dbReference>
<evidence type="ECO:0000256" key="5">
    <source>
        <dbReference type="SAM" id="Phobius"/>
    </source>
</evidence>
<feature type="transmembrane region" description="Helical" evidence="5">
    <location>
        <begin position="26"/>
        <end position="48"/>
    </location>
</feature>
<keyword evidence="4 5" id="KW-0472">Membrane</keyword>
<dbReference type="Proteomes" id="UP001165082">
    <property type="component" value="Unassembled WGS sequence"/>
</dbReference>
<evidence type="ECO:0000256" key="2">
    <source>
        <dbReference type="ARBA" id="ARBA00022692"/>
    </source>
</evidence>
<accession>A0A9W7DYG4</accession>
<comment type="caution">
    <text evidence="6">The sequence shown here is derived from an EMBL/GenBank/DDBJ whole genome shotgun (WGS) entry which is preliminary data.</text>
</comment>
<dbReference type="GO" id="GO:0016020">
    <property type="term" value="C:membrane"/>
    <property type="evidence" value="ECO:0007669"/>
    <property type="project" value="UniProtKB-SubCell"/>
</dbReference>
<reference evidence="6" key="1">
    <citation type="submission" date="2022-07" db="EMBL/GenBank/DDBJ databases">
        <title>Genome analysis of Parmales, a sister group of diatoms, reveals the evolutionary specialization of diatoms from phago-mixotrophs to photoautotrophs.</title>
        <authorList>
            <person name="Ban H."/>
            <person name="Sato S."/>
            <person name="Yoshikawa S."/>
            <person name="Kazumasa Y."/>
            <person name="Nakamura Y."/>
            <person name="Ichinomiya M."/>
            <person name="Saitoh K."/>
            <person name="Sato N."/>
            <person name="Blanc-Mathieu R."/>
            <person name="Endo H."/>
            <person name="Kuwata A."/>
            <person name="Ogata H."/>
        </authorList>
    </citation>
    <scope>NUCLEOTIDE SEQUENCE</scope>
</reference>
<protein>
    <submittedName>
        <fullName evidence="6">Uncharacterized protein</fullName>
    </submittedName>
</protein>